<reference evidence="1" key="1">
    <citation type="journal article" date="2015" name="Genome Biol. Evol.">
        <title>Organellar Genomes of White Spruce (Picea glauca): Assembly and Annotation.</title>
        <authorList>
            <person name="Jackman S.D."/>
            <person name="Warren R.L."/>
            <person name="Gibb E.A."/>
            <person name="Vandervalk B.P."/>
            <person name="Mohamadi H."/>
            <person name="Chu J."/>
            <person name="Raymond A."/>
            <person name="Pleasance S."/>
            <person name="Coope R."/>
            <person name="Wildung M.R."/>
            <person name="Ritland C.E."/>
            <person name="Bousquet J."/>
            <person name="Jones S.J."/>
            <person name="Bohlmann J."/>
            <person name="Birol I."/>
        </authorList>
    </citation>
    <scope>NUCLEOTIDE SEQUENCE [LARGE SCALE GENOMIC DNA]</scope>
    <source>
        <tissue evidence="1">Flushing bud</tissue>
    </source>
</reference>
<evidence type="ECO:0000313" key="1">
    <source>
        <dbReference type="EMBL" id="KUM46475.1"/>
    </source>
</evidence>
<geneLocation type="mitochondrion" evidence="1"/>
<protein>
    <submittedName>
        <fullName evidence="1">Uncharacterized protein</fullName>
    </submittedName>
</protein>
<sequence>MKPSRILDGQPENMENYDRRNVPIILMGNRIPYVLLEEARFVCEVPSRASVRVL</sequence>
<gene>
    <name evidence="1" type="ORF">ABT39_MTgene1576</name>
</gene>
<name>A0A117NGA7_PICGL</name>
<dbReference type="EMBL" id="LKAM01000011">
    <property type="protein sequence ID" value="KUM46475.1"/>
    <property type="molecule type" value="Genomic_DNA"/>
</dbReference>
<dbReference type="AlphaFoldDB" id="A0A117NGA7"/>
<accession>A0A117NGA7</accession>
<keyword evidence="1" id="KW-0496">Mitochondrion</keyword>
<organism evidence="1">
    <name type="scientific">Picea glauca</name>
    <name type="common">White spruce</name>
    <name type="synonym">Pinus glauca</name>
    <dbReference type="NCBI Taxonomy" id="3330"/>
    <lineage>
        <taxon>Eukaryota</taxon>
        <taxon>Viridiplantae</taxon>
        <taxon>Streptophyta</taxon>
        <taxon>Embryophyta</taxon>
        <taxon>Tracheophyta</taxon>
        <taxon>Spermatophyta</taxon>
        <taxon>Pinopsida</taxon>
        <taxon>Pinidae</taxon>
        <taxon>Conifers I</taxon>
        <taxon>Pinales</taxon>
        <taxon>Pinaceae</taxon>
        <taxon>Picea</taxon>
    </lineage>
</organism>
<comment type="caution">
    <text evidence="1">The sequence shown here is derived from an EMBL/GenBank/DDBJ whole genome shotgun (WGS) entry which is preliminary data.</text>
</comment>
<proteinExistence type="predicted"/>